<evidence type="ECO:0008006" key="3">
    <source>
        <dbReference type="Google" id="ProtNLM"/>
    </source>
</evidence>
<keyword evidence="2" id="KW-1185">Reference proteome</keyword>
<gene>
    <name evidence="1" type="ORF">EAG_03061</name>
</gene>
<feature type="non-terminal residue" evidence="1">
    <location>
        <position position="88"/>
    </location>
</feature>
<organism evidence="2">
    <name type="scientific">Camponotus floridanus</name>
    <name type="common">Florida carpenter ant</name>
    <dbReference type="NCBI Taxonomy" id="104421"/>
    <lineage>
        <taxon>Eukaryota</taxon>
        <taxon>Metazoa</taxon>
        <taxon>Ecdysozoa</taxon>
        <taxon>Arthropoda</taxon>
        <taxon>Hexapoda</taxon>
        <taxon>Insecta</taxon>
        <taxon>Pterygota</taxon>
        <taxon>Neoptera</taxon>
        <taxon>Endopterygota</taxon>
        <taxon>Hymenoptera</taxon>
        <taxon>Apocrita</taxon>
        <taxon>Aculeata</taxon>
        <taxon>Formicoidea</taxon>
        <taxon>Formicidae</taxon>
        <taxon>Formicinae</taxon>
        <taxon>Camponotus</taxon>
    </lineage>
</organism>
<evidence type="ECO:0000313" key="1">
    <source>
        <dbReference type="EMBL" id="EFN73732.1"/>
    </source>
</evidence>
<dbReference type="OrthoDB" id="7542570at2759"/>
<dbReference type="InterPro" id="IPR036397">
    <property type="entry name" value="RNaseH_sf"/>
</dbReference>
<feature type="non-terminal residue" evidence="1">
    <location>
        <position position="1"/>
    </location>
</feature>
<accession>E1ZYH8</accession>
<sequence>FSITEFLARKNISVVPQPPYSPDLSSCDFILFLILKTHLKGHFDTTENVKAAVTNQLKAIRVSEFQHCYEDWKHRLKRYVVSQRNYFE</sequence>
<dbReference type="AlphaFoldDB" id="E1ZYH8"/>
<dbReference type="EMBL" id="GL435225">
    <property type="protein sequence ID" value="EFN73732.1"/>
    <property type="molecule type" value="Genomic_DNA"/>
</dbReference>
<protein>
    <recommendedName>
        <fullName evidence="3">Histone-lysine N-methyltransferase SETMAR</fullName>
    </recommendedName>
</protein>
<name>E1ZYH8_CAMFO</name>
<evidence type="ECO:0000313" key="2">
    <source>
        <dbReference type="Proteomes" id="UP000000311"/>
    </source>
</evidence>
<dbReference type="GO" id="GO:0003676">
    <property type="term" value="F:nucleic acid binding"/>
    <property type="evidence" value="ECO:0007669"/>
    <property type="project" value="InterPro"/>
</dbReference>
<dbReference type="InParanoid" id="E1ZYH8"/>
<proteinExistence type="predicted"/>
<reference evidence="1 2" key="1">
    <citation type="journal article" date="2010" name="Science">
        <title>Genomic comparison of the ants Camponotus floridanus and Harpegnathos saltator.</title>
        <authorList>
            <person name="Bonasio R."/>
            <person name="Zhang G."/>
            <person name="Ye C."/>
            <person name="Mutti N.S."/>
            <person name="Fang X."/>
            <person name="Qin N."/>
            <person name="Donahue G."/>
            <person name="Yang P."/>
            <person name="Li Q."/>
            <person name="Li C."/>
            <person name="Zhang P."/>
            <person name="Huang Z."/>
            <person name="Berger S.L."/>
            <person name="Reinberg D."/>
            <person name="Wang J."/>
            <person name="Liebig J."/>
        </authorList>
    </citation>
    <scope>NUCLEOTIDE SEQUENCE [LARGE SCALE GENOMIC DNA]</scope>
    <source>
        <strain evidence="2">C129</strain>
    </source>
</reference>
<dbReference type="Gene3D" id="3.30.420.10">
    <property type="entry name" value="Ribonuclease H-like superfamily/Ribonuclease H"/>
    <property type="match status" value="1"/>
</dbReference>
<dbReference type="Proteomes" id="UP000000311">
    <property type="component" value="Unassembled WGS sequence"/>
</dbReference>